<dbReference type="InterPro" id="IPR039042">
    <property type="entry name" value="Alg13-like"/>
</dbReference>
<evidence type="ECO:0000256" key="5">
    <source>
        <dbReference type="ARBA" id="ARBA00022676"/>
    </source>
</evidence>
<dbReference type="Gene3D" id="3.40.50.2000">
    <property type="entry name" value="Glycogen Phosphorylase B"/>
    <property type="match status" value="1"/>
</dbReference>
<organism evidence="9 10">
    <name type="scientific">Aureococcus anophagefferens</name>
    <name type="common">Harmful bloom alga</name>
    <dbReference type="NCBI Taxonomy" id="44056"/>
    <lineage>
        <taxon>Eukaryota</taxon>
        <taxon>Sar</taxon>
        <taxon>Stramenopiles</taxon>
        <taxon>Ochrophyta</taxon>
        <taxon>Pelagophyceae</taxon>
        <taxon>Pelagomonadales</taxon>
        <taxon>Pelagomonadaceae</taxon>
        <taxon>Aureococcus</taxon>
    </lineage>
</organism>
<evidence type="ECO:0000259" key="8">
    <source>
        <dbReference type="Pfam" id="PF04101"/>
    </source>
</evidence>
<evidence type="ECO:0000256" key="6">
    <source>
        <dbReference type="ARBA" id="ARBA00022679"/>
    </source>
</evidence>
<keyword evidence="7" id="KW-0256">Endoplasmic reticulum</keyword>
<evidence type="ECO:0000256" key="4">
    <source>
        <dbReference type="ARBA" id="ARBA00017468"/>
    </source>
</evidence>
<dbReference type="InterPro" id="IPR007235">
    <property type="entry name" value="Glyco_trans_28_C"/>
</dbReference>
<evidence type="ECO:0000256" key="3">
    <source>
        <dbReference type="ARBA" id="ARBA00012614"/>
    </source>
</evidence>
<keyword evidence="6" id="KW-0808">Transferase</keyword>
<comment type="similarity">
    <text evidence="2">Belongs to the glycosyltransferase 28 family.</text>
</comment>
<evidence type="ECO:0000313" key="9">
    <source>
        <dbReference type="EMBL" id="KAK7241335.1"/>
    </source>
</evidence>
<dbReference type="GO" id="GO:0016757">
    <property type="term" value="F:glycosyltransferase activity"/>
    <property type="evidence" value="ECO:0007669"/>
    <property type="project" value="UniProtKB-KW"/>
</dbReference>
<dbReference type="PANTHER" id="PTHR12867:SF6">
    <property type="entry name" value="N-ACETYLGLUCOSAMINYLDIPHOSPHODOLICHOL N-ACETYLGLUCOSAMINYLTRANSFERASE"/>
    <property type="match status" value="1"/>
</dbReference>
<dbReference type="SUPFAM" id="SSF53756">
    <property type="entry name" value="UDP-Glycosyltransferase/glycogen phosphorylase"/>
    <property type="match status" value="1"/>
</dbReference>
<dbReference type="EMBL" id="JBBJCI010000203">
    <property type="protein sequence ID" value="KAK7241335.1"/>
    <property type="molecule type" value="Genomic_DNA"/>
</dbReference>
<keyword evidence="5 9" id="KW-0328">Glycosyltransferase</keyword>
<evidence type="ECO:0000313" key="10">
    <source>
        <dbReference type="Proteomes" id="UP001363151"/>
    </source>
</evidence>
<feature type="domain" description="Glycosyl transferase family 28 C-terminal" evidence="8">
    <location>
        <begin position="12"/>
        <end position="128"/>
    </location>
</feature>
<comment type="caution">
    <text evidence="9">The sequence shown here is derived from an EMBL/GenBank/DDBJ whole genome shotgun (WGS) entry which is preliminary data.</text>
</comment>
<dbReference type="EC" id="2.4.1.141" evidence="3"/>
<dbReference type="PANTHER" id="PTHR12867">
    <property type="entry name" value="GLYCOSYL TRANSFERASE-RELATED"/>
    <property type="match status" value="1"/>
</dbReference>
<name>A0ABR1FYI3_AURAN</name>
<accession>A0ABR1FYI3</accession>
<keyword evidence="10" id="KW-1185">Reference proteome</keyword>
<proteinExistence type="inferred from homology"/>
<evidence type="ECO:0000256" key="2">
    <source>
        <dbReference type="ARBA" id="ARBA00006962"/>
    </source>
</evidence>
<gene>
    <name evidence="9" type="primary">ALG13</name>
    <name evidence="9" type="ORF">SO694_00050251</name>
</gene>
<dbReference type="Proteomes" id="UP001363151">
    <property type="component" value="Unassembled WGS sequence"/>
</dbReference>
<protein>
    <recommendedName>
        <fullName evidence="4">UDP-N-acetylglucosamine transferase subunit ALG13</fullName>
        <ecNumber evidence="3">2.4.1.141</ecNumber>
    </recommendedName>
</protein>
<dbReference type="Pfam" id="PF04101">
    <property type="entry name" value="Glyco_tran_28_C"/>
    <property type="match status" value="1"/>
</dbReference>
<evidence type="ECO:0000256" key="1">
    <source>
        <dbReference type="ARBA" id="ARBA00004240"/>
    </source>
</evidence>
<reference evidence="9 10" key="1">
    <citation type="submission" date="2024-03" db="EMBL/GenBank/DDBJ databases">
        <title>Aureococcus anophagefferens CCMP1851 and Kratosvirus quantuckense: Draft genome of a second virus-susceptible host strain in the model system.</title>
        <authorList>
            <person name="Chase E."/>
            <person name="Truchon A.R."/>
            <person name="Schepens W."/>
            <person name="Wilhelm S.W."/>
        </authorList>
    </citation>
    <scope>NUCLEOTIDE SEQUENCE [LARGE SCALE GENOMIC DNA]</scope>
    <source>
        <strain evidence="9 10">CCMP1851</strain>
    </source>
</reference>
<comment type="subcellular location">
    <subcellularLocation>
        <location evidence="1">Endoplasmic reticulum</location>
    </subcellularLocation>
</comment>
<sequence>MAEPPPPPGPGVFVTVGTTEFDALVAAATAPPFLARLEALGFAWLRLQVGRGAAPHLPAASTVGGAHVSWFRFTRDLPGEMARAHIVVSHAGAGSILEALELKRRLVVVPNAALMDDHQAELAGALAADRHLVAAPGPAGLCDALAAAASGDGFAPLGEVDAAAFPRLVDDEMRRPGRCVIL</sequence>
<evidence type="ECO:0000256" key="7">
    <source>
        <dbReference type="ARBA" id="ARBA00022824"/>
    </source>
</evidence>